<evidence type="ECO:0000313" key="1">
    <source>
        <dbReference type="EMBL" id="TFE26286.1"/>
    </source>
</evidence>
<proteinExistence type="predicted"/>
<protein>
    <submittedName>
        <fullName evidence="1">Uncharacterized protein</fullName>
    </submittedName>
</protein>
<dbReference type="Proteomes" id="UP000297900">
    <property type="component" value="Unassembled WGS sequence"/>
</dbReference>
<accession>A0A4Y8LX75</accession>
<dbReference type="AlphaFoldDB" id="A0A4Y8LX75"/>
<evidence type="ECO:0000313" key="2">
    <source>
        <dbReference type="Proteomes" id="UP000297900"/>
    </source>
</evidence>
<sequence>MSKASKTIVYLCFVSLLFFGIGQWVLGDEKKTVEPFAHPSRAVDQSIQYKINSYTSPEQKTAAQVAAKPIPPGYERKAESAGLALYASNDIQGILIQNKRSGYVWSSSPDEKTLEKDQLNTDWGSALRSPFLVEFFDESAMLRRGSYKSLGGKTAEIKQIQGGIAVTYNLETIGVTFTMEVRIEDDSLVVRFPDESIVEKGTGKLAFIQPFPFLGAVRKNEIPGYIFIPDGTGALIRFQNMHSQYDQAFDGRVYGMDEAVESPEDSFTREEERISIPVFGMVHGVKQNGFLGIIEDGKYNSRITAYPSGLNTEYYWASPKFMLRNAYFQPTSKNMGGFNTFQKDRNKEDLQVRYVFMNALDADYVGMAKTYRNYLEGQGVLSKKIEGQVNIPLRVEVLGADKEPGLLGTDLVKMTSFKEAEGIIDTLLKDGIPNITTVFRGWGSGGVNGNNPDKFPVPDLLGGAKGLKELQKNLNDKGVPLFLHNDYVNAHGSNGNFSSKTDGIRTIGNQVLRNFYRVWFDTESSGDMDVYFMNPKVAAGIAADDAERFEEMGIEAVAVDKAGWLLFSDWRPKNKMSRGKSAGEYEKLSQTLKSKVAKVGFYQPFEYLWKYSDQMFDLPVYSSQYMFSTDTVPFLQIVLHGYREYFAPHFNYNASPREYLLRMVEYGAYPSYYVTHDSSWKLKNTLSSHLFTSYFPDWRSDIKVTYDRMNTALKQVQDATIEQRNLLDWGVVETVYSNGVKIIVNYRTESIQQEGKMIPQMDFAVIGGE</sequence>
<comment type="caution">
    <text evidence="1">The sequence shown here is derived from an EMBL/GenBank/DDBJ whole genome shotgun (WGS) entry which is preliminary data.</text>
</comment>
<dbReference type="Pfam" id="PF18952">
    <property type="entry name" value="DUF5696"/>
    <property type="match status" value="1"/>
</dbReference>
<reference evidence="1 2" key="1">
    <citation type="submission" date="2019-03" db="EMBL/GenBank/DDBJ databases">
        <title>Cohnella endophytica sp. nov., a novel endophytic bacterium isolated from bark of Sonneratia apetala.</title>
        <authorList>
            <person name="Tuo L."/>
        </authorList>
    </citation>
    <scope>NUCLEOTIDE SEQUENCE [LARGE SCALE GENOMIC DNA]</scope>
    <source>
        <strain evidence="1 2">CCTCC AB 208254</strain>
    </source>
</reference>
<organism evidence="1 2">
    <name type="scientific">Cohnella luojiensis</name>
    <dbReference type="NCBI Taxonomy" id="652876"/>
    <lineage>
        <taxon>Bacteria</taxon>
        <taxon>Bacillati</taxon>
        <taxon>Bacillota</taxon>
        <taxon>Bacilli</taxon>
        <taxon>Bacillales</taxon>
        <taxon>Paenibacillaceae</taxon>
        <taxon>Cohnella</taxon>
    </lineage>
</organism>
<dbReference type="OrthoDB" id="9793135at2"/>
<dbReference type="RefSeq" id="WP_135152378.1">
    <property type="nucleotide sequence ID" value="NZ_SOMN01000014.1"/>
</dbReference>
<keyword evidence="2" id="KW-1185">Reference proteome</keyword>
<dbReference type="InterPro" id="IPR043751">
    <property type="entry name" value="DUF5696"/>
</dbReference>
<name>A0A4Y8LX75_9BACL</name>
<dbReference type="EMBL" id="SOMN01000014">
    <property type="protein sequence ID" value="TFE26286.1"/>
    <property type="molecule type" value="Genomic_DNA"/>
</dbReference>
<gene>
    <name evidence="1" type="ORF">E2980_11750</name>
</gene>